<evidence type="ECO:0000256" key="8">
    <source>
        <dbReference type="SAM" id="Phobius"/>
    </source>
</evidence>
<protein>
    <submittedName>
        <fullName evidence="10">Uncharacterized protein LOC108560073</fullName>
    </submittedName>
</protein>
<keyword evidence="6" id="KW-0675">Receptor</keyword>
<accession>A0ABM1MEK3</accession>
<evidence type="ECO:0000256" key="5">
    <source>
        <dbReference type="ARBA" id="ARBA00023136"/>
    </source>
</evidence>
<name>A0ABM1MEK3_NICVS</name>
<gene>
    <name evidence="10" type="primary">LOC108560073</name>
</gene>
<dbReference type="RefSeq" id="XP_017773003.1">
    <property type="nucleotide sequence ID" value="XM_017917514.1"/>
</dbReference>
<evidence type="ECO:0000313" key="10">
    <source>
        <dbReference type="RefSeq" id="XP_017773003.1"/>
    </source>
</evidence>
<dbReference type="SUPFAM" id="SSF53850">
    <property type="entry name" value="Periplasmic binding protein-like II"/>
    <property type="match status" value="1"/>
</dbReference>
<organism evidence="9 10">
    <name type="scientific">Nicrophorus vespilloides</name>
    <name type="common">Boreal carrion beetle</name>
    <dbReference type="NCBI Taxonomy" id="110193"/>
    <lineage>
        <taxon>Eukaryota</taxon>
        <taxon>Metazoa</taxon>
        <taxon>Ecdysozoa</taxon>
        <taxon>Arthropoda</taxon>
        <taxon>Hexapoda</taxon>
        <taxon>Insecta</taxon>
        <taxon>Pterygota</taxon>
        <taxon>Neoptera</taxon>
        <taxon>Endopterygota</taxon>
        <taxon>Coleoptera</taxon>
        <taxon>Polyphaga</taxon>
        <taxon>Staphyliniformia</taxon>
        <taxon>Silphidae</taxon>
        <taxon>Nicrophorinae</taxon>
        <taxon>Nicrophorus</taxon>
    </lineage>
</organism>
<comment type="subcellular location">
    <subcellularLocation>
        <location evidence="1">Cell membrane</location>
        <topology evidence="1">Multi-pass membrane protein</topology>
    </subcellularLocation>
</comment>
<dbReference type="Proteomes" id="UP000695000">
    <property type="component" value="Unplaced"/>
</dbReference>
<keyword evidence="3 8" id="KW-0812">Transmembrane</keyword>
<sequence>MFAAPLTVFMNLIAEKYFQNSTCVYQNHDLLIDIARIPAVLESCSPQIQHDCEVLVIKATLLDHIEDMYKFRGYSQYNKRKYVIIAETPMEVELIFKARALKFIADLLIILVEEEECNSLFCFTPNVILQLFTHRFVGLNGNNDKMLIDVWFSRNSSFLHGDKVLFPEKIKNQQGRNFTVASFSYLPFSDFESKEGSELMLIYEYTKRHNSTFVYKKKGPWGTVNKDFTGTGMFGALVSDESDVALNGLFLEFDIYRFFDVSHSYTFLELTCLAPPPKISIDWKFLLPRMNSSFLIVTLLTFALMVLLLCVSRIHSIPKYMSSRLTFYQYVEMFVSNILMIMRTQLQQPSNEINRSAFRIKLNLFLMFLTSVVLTSKYSMGLSSVIAVPYYDGAINSPEDMADRNMKWMAFSIDSWLNYIKYDETKVYRKIRENSLELDVTKINEDVGFGIQRLLSGFYVVNSNLNDSILKSHRIMNNYVYRANCVFFLRKNSILLPSFNKLLLEAHQAGLGIKWETDSILNSMGLSKQFALVESTYKLSGSQKLKYDHIRGVLGIWFFGSVASIICFILELSTMLNCRC</sequence>
<evidence type="ECO:0000313" key="9">
    <source>
        <dbReference type="Proteomes" id="UP000695000"/>
    </source>
</evidence>
<dbReference type="Gene3D" id="3.40.190.10">
    <property type="entry name" value="Periplasmic binding protein-like II"/>
    <property type="match status" value="1"/>
</dbReference>
<dbReference type="GeneID" id="108560073"/>
<feature type="transmembrane region" description="Helical" evidence="8">
    <location>
        <begin position="554"/>
        <end position="576"/>
    </location>
</feature>
<evidence type="ECO:0000256" key="4">
    <source>
        <dbReference type="ARBA" id="ARBA00022989"/>
    </source>
</evidence>
<keyword evidence="9" id="KW-1185">Reference proteome</keyword>
<evidence type="ECO:0000256" key="1">
    <source>
        <dbReference type="ARBA" id="ARBA00004651"/>
    </source>
</evidence>
<keyword evidence="5 8" id="KW-0472">Membrane</keyword>
<proteinExistence type="predicted"/>
<keyword evidence="2" id="KW-1003">Cell membrane</keyword>
<dbReference type="PANTHER" id="PTHR42643:SF40">
    <property type="entry name" value="IONOTROPIC RECEPTOR 41A-RELATED"/>
    <property type="match status" value="1"/>
</dbReference>
<dbReference type="PANTHER" id="PTHR42643">
    <property type="entry name" value="IONOTROPIC RECEPTOR 20A-RELATED"/>
    <property type="match status" value="1"/>
</dbReference>
<evidence type="ECO:0000256" key="7">
    <source>
        <dbReference type="ARBA" id="ARBA00023180"/>
    </source>
</evidence>
<dbReference type="InterPro" id="IPR052192">
    <property type="entry name" value="Insect_Ionotropic_Sensory_Rcpt"/>
</dbReference>
<keyword evidence="7" id="KW-0325">Glycoprotein</keyword>
<evidence type="ECO:0000256" key="6">
    <source>
        <dbReference type="ARBA" id="ARBA00023170"/>
    </source>
</evidence>
<feature type="transmembrane region" description="Helical" evidence="8">
    <location>
        <begin position="294"/>
        <end position="315"/>
    </location>
</feature>
<keyword evidence="4 8" id="KW-1133">Transmembrane helix</keyword>
<evidence type="ECO:0000256" key="3">
    <source>
        <dbReference type="ARBA" id="ARBA00022692"/>
    </source>
</evidence>
<reference evidence="10" key="1">
    <citation type="submission" date="2025-08" db="UniProtKB">
        <authorList>
            <consortium name="RefSeq"/>
        </authorList>
    </citation>
    <scope>IDENTIFICATION</scope>
    <source>
        <tissue evidence="10">Whole Larva</tissue>
    </source>
</reference>
<evidence type="ECO:0000256" key="2">
    <source>
        <dbReference type="ARBA" id="ARBA00022475"/>
    </source>
</evidence>